<dbReference type="InterPro" id="IPR002885">
    <property type="entry name" value="PPR_rpt"/>
</dbReference>
<dbReference type="Gene3D" id="3.40.50.11500">
    <property type="match status" value="1"/>
</dbReference>
<proteinExistence type="predicted"/>
<evidence type="ECO:0000259" key="5">
    <source>
        <dbReference type="PROSITE" id="PS51498"/>
    </source>
</evidence>
<dbReference type="InterPro" id="IPR051696">
    <property type="entry name" value="DENN_Domain_GEFs"/>
</dbReference>
<dbReference type="SMART" id="SM00801">
    <property type="entry name" value="dDENN"/>
    <property type="match status" value="1"/>
</dbReference>
<evidence type="ECO:0000313" key="7">
    <source>
        <dbReference type="Proteomes" id="UP001152759"/>
    </source>
</evidence>
<evidence type="ECO:0000259" key="4">
    <source>
        <dbReference type="PROSITE" id="PS50211"/>
    </source>
</evidence>
<dbReference type="InterPro" id="IPR043153">
    <property type="entry name" value="DENN_C"/>
</dbReference>
<dbReference type="SMART" id="SM00799">
    <property type="entry name" value="DENN"/>
    <property type="match status" value="1"/>
</dbReference>
<dbReference type="Pfam" id="PF02141">
    <property type="entry name" value="DENN"/>
    <property type="match status" value="1"/>
</dbReference>
<dbReference type="InterPro" id="IPR023341">
    <property type="entry name" value="MABP"/>
</dbReference>
<dbReference type="GO" id="GO:0032483">
    <property type="term" value="P:regulation of Rab protein signal transduction"/>
    <property type="evidence" value="ECO:0007669"/>
    <property type="project" value="TreeGrafter"/>
</dbReference>
<accession>A0A9P0A541</accession>
<feature type="domain" description="UDENN" evidence="4">
    <location>
        <begin position="185"/>
        <end position="635"/>
    </location>
</feature>
<evidence type="ECO:0008006" key="8">
    <source>
        <dbReference type="Google" id="ProtNLM"/>
    </source>
</evidence>
<feature type="region of interest" description="Disordered" evidence="3">
    <location>
        <begin position="1255"/>
        <end position="1331"/>
    </location>
</feature>
<feature type="compositionally biased region" description="Basic and acidic residues" evidence="3">
    <location>
        <begin position="1308"/>
        <end position="1331"/>
    </location>
</feature>
<feature type="region of interest" description="Disordered" evidence="3">
    <location>
        <begin position="1352"/>
        <end position="1403"/>
    </location>
</feature>
<dbReference type="EMBL" id="OU963863">
    <property type="protein sequence ID" value="CAH0384478.1"/>
    <property type="molecule type" value="Genomic_DNA"/>
</dbReference>
<dbReference type="PROSITE" id="PS51498">
    <property type="entry name" value="MABP"/>
    <property type="match status" value="1"/>
</dbReference>
<gene>
    <name evidence="6" type="ORF">BEMITA_LOCUS3799</name>
</gene>
<feature type="domain" description="MABP" evidence="5">
    <location>
        <begin position="37"/>
        <end position="193"/>
    </location>
</feature>
<dbReference type="Gene3D" id="2.100.10.50">
    <property type="match status" value="1"/>
</dbReference>
<dbReference type="InterPro" id="IPR005112">
    <property type="entry name" value="dDENN_dom"/>
</dbReference>
<sequence length="1942" mass="218061">MEERRVADYFVVAGLPEDCQLLKDEETTAHLKPSHNQAPITDVAVIFPSLGETVPDGFTVIETTPTGLSADLNHGSIRSPEVFLCYRRGRDKPPLIDIGVMYDGKERILADSEIVKETPTGYVANVNNSTARTFVTFRRAQPTMPCNALVVTDICVVITSKGEDPPHAFNLIQKNLNKGLVGSDVYLCYKKSMNRTNLITYTPGIVDRYPETDQGYFMLPPSVPLFCLPMGATLEAWPTTAQEPLPVFSTFVLTVSDGVDKVYGSAITFYEKYPEDKVTEEQRELLNLKSKTSVTFHVNKCICLLSHWPFFDTFEKFLLFLHGMVKNSEPHSVPIERYITHLLEDVPFPSIHRPRILVQLSSHDRLILTQPEDLPLPRSGAGFRQLLFNLGPDNCMLVLVCALTEQKLLIHSLRPDVLTAVAEAVSMIIFPFKWQCPYIPLCPLSLVEVLHAPLPFLIGVDSRFFNLYDPPPDVNCVDLDTNTVTVCEDRRYLTSKLLPKKSARILRANLEQSYRNLSALLYGRKNSTYHVDENVSENSIDKDFQSKRKELSLELEIQEAFLRFMAMILKGYRSYLLPIIKAPTVGATDTNSLFDLQGFLKSRDKAHSKFYNNMVRTQMFIRFIEERSFVSDMDAGLAFFDECTEKVDQDSGDSKLIELDDSHQSERTVFIMPPEPTGLPKDVTYSYPNGFVLDKSLYKVKEVKNHLSADHKSMAAMPGSPMARRTKYEIKLAQKLARKYAEHPDLWAKCLLTTCYSVWFIHLPSFALNVESKAATILLSAYDLLVKIQKTGLQPTDEVCYRVMMQLCGVHSQPVLAVKLLTLMKRSGIQPNAITYGFYNRAVLEAQWPSGMSNSSQILWNKLRNVVIGAAQFKHAGKMASKRRLSVSEDAGSSVVDVDGVSHTSMDSNNSQESANLLARIANPLNNGMTTTSSQSDTGYTSSCGDIHVPIKESDQTEPDISEGCLIDLDPATIDHPLAAETETLVTVNRPDYSSDALDAGSRSIVAPSDSIAFDKFRSRIGSIVRTSNLPLVCPRTAIKQESFKSSAGLLMTGGASLSIAEESQDLWDLEQFDAILNTPPPFARPCSRKARSGSCTEFSFSNMSPSSTHRRNTPAPSSPKHSPYDTSDCYKLLIRSESFANDAQILDNLKLLKQERVGYKSNLSNGDSVSMVAQKNLRNKHETCSKSLFNKHLNPSLKQLDEHPNSKSVDSSIENLGNISNFGSEDDVNVRTPKSKNAVLSNLENKLNKFKPDEWTRRQSVSSINEEKLETSNDSLNLSFNSSPIKSPIRTPVTENDPLGALSPTEEENKTLSEKTTEKREMPRVSSKIELDESGAPVLFDRRKGEWSNTTQSAIFSTRVESDEDGDEGDEEYEDDVSPLHRKSMHRSSTMPVDNMEEPADGSALKTGLSSFKIPFTRYSPSRFSLRKTDLLLGTQIIENAFNNLSTSGISTKKAESIMGGLHSLKTSVAKKFDEIKEAISANSTPIKTGSLSRDRDYYMNDDDLLQDTVNEESSFRRKISSEFSPLAMSQQSDYWSNFMELFGDGSRKGSTSNLQPYEESSLSNSQQNLIQEKLYPKVLRDPKIPVALEIVMTTCSRCHHCASVLYDEEIMAGWVSEDSNLNSKCQFCDKWTVPFLTLTINDHRGKKKMVAPVSSLLSLTASDKRSSLKRDSTTTMPESINTSVASLNSDVDEEITLPISSEPISVPYLNPIVLRKELESILYAEGDVCMTKPKFVDEHPIIYWNMIWIFERIAVPSHLPALCLNAECVLRNRESSAFHESWNACDQNNVLIRTMWDNTRLHDEVGLPMYVLWNQNDEQSSLVSALVTDRTTIPRSVMQAVITSVQLNNDLVEPLKRLAVERHKIRGRGVNRSHSLYREILFLTCVVCQRENIDQNVFDREYELAFRKLLEQDSKKYLRCDQPISKAAVKCRLYFKELEL</sequence>
<dbReference type="SMART" id="SM00800">
    <property type="entry name" value="uDENN"/>
    <property type="match status" value="1"/>
</dbReference>
<dbReference type="InterPro" id="IPR001194">
    <property type="entry name" value="cDENN_dom"/>
</dbReference>
<feature type="region of interest" description="Disordered" evidence="3">
    <location>
        <begin position="1101"/>
        <end position="1125"/>
    </location>
</feature>
<dbReference type="GO" id="GO:0005085">
    <property type="term" value="F:guanyl-nucleotide exchange factor activity"/>
    <property type="evidence" value="ECO:0007669"/>
    <property type="project" value="UniProtKB-KW"/>
</dbReference>
<feature type="repeat" description="PPR" evidence="2">
    <location>
        <begin position="797"/>
        <end position="831"/>
    </location>
</feature>
<dbReference type="PANTHER" id="PTHR12296:SF30">
    <property type="entry name" value="DENN DOMAIN-CONTAINING PROTEIN CRAG"/>
    <property type="match status" value="1"/>
</dbReference>
<organism evidence="6 7">
    <name type="scientific">Bemisia tabaci</name>
    <name type="common">Sweetpotato whitefly</name>
    <name type="synonym">Aleurodes tabaci</name>
    <dbReference type="NCBI Taxonomy" id="7038"/>
    <lineage>
        <taxon>Eukaryota</taxon>
        <taxon>Metazoa</taxon>
        <taxon>Ecdysozoa</taxon>
        <taxon>Arthropoda</taxon>
        <taxon>Hexapoda</taxon>
        <taxon>Insecta</taxon>
        <taxon>Pterygota</taxon>
        <taxon>Neoptera</taxon>
        <taxon>Paraneoptera</taxon>
        <taxon>Hemiptera</taxon>
        <taxon>Sternorrhyncha</taxon>
        <taxon>Aleyrodoidea</taxon>
        <taxon>Aleyrodidae</taxon>
        <taxon>Aleyrodinae</taxon>
        <taxon>Bemisia</taxon>
    </lineage>
</organism>
<evidence type="ECO:0000256" key="3">
    <source>
        <dbReference type="SAM" id="MobiDB-lite"/>
    </source>
</evidence>
<dbReference type="KEGG" id="btab:109043571"/>
<dbReference type="Pfam" id="PF03456">
    <property type="entry name" value="uDENN"/>
    <property type="match status" value="1"/>
</dbReference>
<dbReference type="PROSITE" id="PS51375">
    <property type="entry name" value="PPR"/>
    <property type="match status" value="1"/>
</dbReference>
<reference evidence="6" key="1">
    <citation type="submission" date="2021-12" db="EMBL/GenBank/DDBJ databases">
        <authorList>
            <person name="King R."/>
        </authorList>
    </citation>
    <scope>NUCLEOTIDE SEQUENCE</scope>
</reference>
<protein>
    <recommendedName>
        <fullName evidence="8">C-myc promoter-binding protein</fullName>
    </recommendedName>
</protein>
<dbReference type="Pfam" id="PF03455">
    <property type="entry name" value="dDENN"/>
    <property type="match status" value="1"/>
</dbReference>
<keyword evidence="7" id="KW-1185">Reference proteome</keyword>
<evidence type="ECO:0000256" key="1">
    <source>
        <dbReference type="ARBA" id="ARBA00022658"/>
    </source>
</evidence>
<evidence type="ECO:0000313" key="6">
    <source>
        <dbReference type="EMBL" id="CAH0384478.1"/>
    </source>
</evidence>
<feature type="compositionally biased region" description="Low complexity" evidence="3">
    <location>
        <begin position="1273"/>
        <end position="1284"/>
    </location>
</feature>
<evidence type="ECO:0000256" key="2">
    <source>
        <dbReference type="PROSITE-ProRule" id="PRU00708"/>
    </source>
</evidence>
<dbReference type="Proteomes" id="UP001152759">
    <property type="component" value="Chromosome 2"/>
</dbReference>
<dbReference type="PROSITE" id="PS50211">
    <property type="entry name" value="DENN"/>
    <property type="match status" value="1"/>
</dbReference>
<dbReference type="InterPro" id="IPR037516">
    <property type="entry name" value="Tripartite_DENN"/>
</dbReference>
<dbReference type="InterPro" id="IPR005113">
    <property type="entry name" value="uDENN_dom"/>
</dbReference>
<dbReference type="Gene3D" id="1.25.40.10">
    <property type="entry name" value="Tetratricopeptide repeat domain"/>
    <property type="match status" value="1"/>
</dbReference>
<dbReference type="PANTHER" id="PTHR12296">
    <property type="entry name" value="DENN DOMAIN-CONTAINING PROTEIN 4"/>
    <property type="match status" value="1"/>
</dbReference>
<dbReference type="GO" id="GO:0031410">
    <property type="term" value="C:cytoplasmic vesicle"/>
    <property type="evidence" value="ECO:0007669"/>
    <property type="project" value="TreeGrafter"/>
</dbReference>
<name>A0A9P0A541_BEMTA</name>
<feature type="compositionally biased region" description="Acidic residues" evidence="3">
    <location>
        <begin position="1363"/>
        <end position="1378"/>
    </location>
</feature>
<keyword evidence="1" id="KW-0344">Guanine-nucleotide releasing factor</keyword>
<dbReference type="InterPro" id="IPR011990">
    <property type="entry name" value="TPR-like_helical_dom_sf"/>
</dbReference>